<dbReference type="AlphaFoldDB" id="A0A9J7MB95"/>
<evidence type="ECO:0000256" key="6">
    <source>
        <dbReference type="ARBA" id="ARBA00023034"/>
    </source>
</evidence>
<dbReference type="GO" id="GO:0016051">
    <property type="term" value="P:carbohydrate biosynthetic process"/>
    <property type="evidence" value="ECO:0007669"/>
    <property type="project" value="InterPro"/>
</dbReference>
<protein>
    <recommendedName>
        <fullName evidence="9">Carbohydrate sulfotransferase</fullName>
        <ecNumber evidence="9">2.8.2.-</ecNumber>
    </recommendedName>
</protein>
<dbReference type="InterPro" id="IPR018011">
    <property type="entry name" value="Carb_sulfotrans_8-10"/>
</dbReference>
<dbReference type="PANTHER" id="PTHR12137">
    <property type="entry name" value="CARBOHYDRATE SULFOTRANSFERASE"/>
    <property type="match status" value="1"/>
</dbReference>
<dbReference type="Pfam" id="PF03567">
    <property type="entry name" value="Sulfotransfer_2"/>
    <property type="match status" value="1"/>
</dbReference>
<evidence type="ECO:0000256" key="4">
    <source>
        <dbReference type="ARBA" id="ARBA00022692"/>
    </source>
</evidence>
<dbReference type="GO" id="GO:0000139">
    <property type="term" value="C:Golgi membrane"/>
    <property type="evidence" value="ECO:0007669"/>
    <property type="project" value="UniProtKB-SubCell"/>
</dbReference>
<evidence type="ECO:0000313" key="11">
    <source>
        <dbReference type="RefSeq" id="XP_035697733.1"/>
    </source>
</evidence>
<keyword evidence="4" id="KW-0812">Transmembrane</keyword>
<keyword evidence="10" id="KW-1185">Reference proteome</keyword>
<reference evidence="10" key="1">
    <citation type="journal article" date="2020" name="Nat. Ecol. Evol.">
        <title>Deeply conserved synteny resolves early events in vertebrate evolution.</title>
        <authorList>
            <person name="Simakov O."/>
            <person name="Marletaz F."/>
            <person name="Yue J.X."/>
            <person name="O'Connell B."/>
            <person name="Jenkins J."/>
            <person name="Brandt A."/>
            <person name="Calef R."/>
            <person name="Tung C.H."/>
            <person name="Huang T.K."/>
            <person name="Schmutz J."/>
            <person name="Satoh N."/>
            <person name="Yu J.K."/>
            <person name="Putnam N.H."/>
            <person name="Green R.E."/>
            <person name="Rokhsar D.S."/>
        </authorList>
    </citation>
    <scope>NUCLEOTIDE SEQUENCE [LARGE SCALE GENOMIC DNA]</scope>
    <source>
        <strain evidence="10">S238N-H82</strain>
    </source>
</reference>
<evidence type="ECO:0000256" key="5">
    <source>
        <dbReference type="ARBA" id="ARBA00022989"/>
    </source>
</evidence>
<dbReference type="EC" id="2.8.2.-" evidence="9"/>
<evidence type="ECO:0000256" key="8">
    <source>
        <dbReference type="ARBA" id="ARBA00023180"/>
    </source>
</evidence>
<dbReference type="GO" id="GO:0008146">
    <property type="term" value="F:sulfotransferase activity"/>
    <property type="evidence" value="ECO:0000318"/>
    <property type="project" value="GO_Central"/>
</dbReference>
<organism evidence="10 11">
    <name type="scientific">Branchiostoma floridae</name>
    <name type="common">Florida lancelet</name>
    <name type="synonym">Amphioxus</name>
    <dbReference type="NCBI Taxonomy" id="7739"/>
    <lineage>
        <taxon>Eukaryota</taxon>
        <taxon>Metazoa</taxon>
        <taxon>Chordata</taxon>
        <taxon>Cephalochordata</taxon>
        <taxon>Leptocardii</taxon>
        <taxon>Amphioxiformes</taxon>
        <taxon>Branchiostomatidae</taxon>
        <taxon>Branchiostoma</taxon>
    </lineage>
</organism>
<evidence type="ECO:0000256" key="7">
    <source>
        <dbReference type="ARBA" id="ARBA00023136"/>
    </source>
</evidence>
<dbReference type="PANTHER" id="PTHR12137:SF33">
    <property type="entry name" value="CARBOHYDRATE SULFOTRANSFERASE 14"/>
    <property type="match status" value="1"/>
</dbReference>
<evidence type="ECO:0000256" key="3">
    <source>
        <dbReference type="ARBA" id="ARBA00022679"/>
    </source>
</evidence>
<dbReference type="KEGG" id="bfo:118430813"/>
<dbReference type="Proteomes" id="UP000001554">
    <property type="component" value="Chromosome 1"/>
</dbReference>
<evidence type="ECO:0000313" key="10">
    <source>
        <dbReference type="Proteomes" id="UP000001554"/>
    </source>
</evidence>
<evidence type="ECO:0000256" key="9">
    <source>
        <dbReference type="RuleBase" id="RU364020"/>
    </source>
</evidence>
<keyword evidence="9" id="KW-0735">Signal-anchor</keyword>
<keyword evidence="8 9" id="KW-0325">Glycoprotein</keyword>
<keyword evidence="6 9" id="KW-0333">Golgi apparatus</keyword>
<dbReference type="OMA" id="CCIPHAG"/>
<evidence type="ECO:0000256" key="2">
    <source>
        <dbReference type="ARBA" id="ARBA00006339"/>
    </source>
</evidence>
<keyword evidence="9" id="KW-0119">Carbohydrate metabolism</keyword>
<keyword evidence="7" id="KW-0472">Membrane</keyword>
<evidence type="ECO:0000256" key="1">
    <source>
        <dbReference type="ARBA" id="ARBA00004323"/>
    </source>
</evidence>
<dbReference type="GeneID" id="118430813"/>
<reference evidence="11" key="2">
    <citation type="submission" date="2025-08" db="UniProtKB">
        <authorList>
            <consortium name="RefSeq"/>
        </authorList>
    </citation>
    <scope>IDENTIFICATION</scope>
    <source>
        <strain evidence="11">S238N-H82</strain>
        <tissue evidence="11">Testes</tissue>
    </source>
</reference>
<name>A0A9J7MB95_BRAFL</name>
<sequence>MTAKELKINKGSITSRLLSTYNKEEIDHRVSSYYSIVVTRNPIERLASAWISRFLYNHHLRYNDRYGSMLQTVSNTSNTENIKDKNNQQVPFLAFIRAATDNRKEWQNRHWIPVSDACTPCKIHYDYIAHTETLADDLRLFLRKVGVTNRDDILPQTKKRGAEKKLRNLFALIPLEDLRRVARKFKADFEMFGYSYEEEVLKLSQP</sequence>
<keyword evidence="5" id="KW-1133">Transmembrane helix</keyword>
<comment type="similarity">
    <text evidence="2 9">Belongs to the sulfotransferase 2 family.</text>
</comment>
<gene>
    <name evidence="11" type="primary">LOC118430813</name>
</gene>
<dbReference type="OrthoDB" id="2019940at2759"/>
<comment type="subcellular location">
    <subcellularLocation>
        <location evidence="1 9">Golgi apparatus membrane</location>
        <topology evidence="1 9">Single-pass type II membrane protein</topology>
    </subcellularLocation>
</comment>
<keyword evidence="3 9" id="KW-0808">Transferase</keyword>
<accession>A0A9J7MB95</accession>
<dbReference type="RefSeq" id="XP_035697733.1">
    <property type="nucleotide sequence ID" value="XM_035841840.1"/>
</dbReference>
<dbReference type="InterPro" id="IPR005331">
    <property type="entry name" value="Sulfotransferase"/>
</dbReference>
<proteinExistence type="inferred from homology"/>